<name>A0A1I6AE42_HYMAR</name>
<dbReference type="STRING" id="1227077.SAMN04515668_3589"/>
<dbReference type="AlphaFoldDB" id="A0A1I6AE42"/>
<keyword evidence="3" id="KW-1185">Reference proteome</keyword>
<dbReference type="InterPro" id="IPR008523">
    <property type="entry name" value="DUF805"/>
</dbReference>
<feature type="transmembrane region" description="Helical" evidence="1">
    <location>
        <begin position="23"/>
        <end position="48"/>
    </location>
</feature>
<dbReference type="GO" id="GO:0005886">
    <property type="term" value="C:plasma membrane"/>
    <property type="evidence" value="ECO:0007669"/>
    <property type="project" value="TreeGrafter"/>
</dbReference>
<accession>A0A1I6AE42</accession>
<dbReference type="Pfam" id="PF05656">
    <property type="entry name" value="DUF805"/>
    <property type="match status" value="1"/>
</dbReference>
<feature type="transmembrane region" description="Helical" evidence="1">
    <location>
        <begin position="85"/>
        <end position="103"/>
    </location>
</feature>
<evidence type="ECO:0000256" key="1">
    <source>
        <dbReference type="SAM" id="Phobius"/>
    </source>
</evidence>
<proteinExistence type="predicted"/>
<evidence type="ECO:0000313" key="3">
    <source>
        <dbReference type="Proteomes" id="UP000199029"/>
    </source>
</evidence>
<dbReference type="EMBL" id="FOXS01000005">
    <property type="protein sequence ID" value="SFQ66912.1"/>
    <property type="molecule type" value="Genomic_DNA"/>
</dbReference>
<dbReference type="PANTHER" id="PTHR34980">
    <property type="entry name" value="INNER MEMBRANE PROTEIN-RELATED-RELATED"/>
    <property type="match status" value="1"/>
</dbReference>
<dbReference type="Proteomes" id="UP000199029">
    <property type="component" value="Unassembled WGS sequence"/>
</dbReference>
<keyword evidence="1" id="KW-0472">Membrane</keyword>
<dbReference type="PANTHER" id="PTHR34980:SF2">
    <property type="entry name" value="INNER MEMBRANE PROTEIN YHAH-RELATED"/>
    <property type="match status" value="1"/>
</dbReference>
<evidence type="ECO:0000313" key="2">
    <source>
        <dbReference type="EMBL" id="SFQ66912.1"/>
    </source>
</evidence>
<protein>
    <submittedName>
        <fullName evidence="2">Uncharacterized membrane protein YhaH, DUF805 family</fullName>
    </submittedName>
</protein>
<reference evidence="3" key="1">
    <citation type="submission" date="2016-10" db="EMBL/GenBank/DDBJ databases">
        <authorList>
            <person name="Varghese N."/>
            <person name="Submissions S."/>
        </authorList>
    </citation>
    <scope>NUCLEOTIDE SEQUENCE [LARGE SCALE GENOMIC DNA]</scope>
    <source>
        <strain evidence="3">OR362-8,ATCC BAA-1266,JCM 13504</strain>
    </source>
</reference>
<keyword evidence="1" id="KW-0812">Transmembrane</keyword>
<feature type="transmembrane region" description="Helical" evidence="1">
    <location>
        <begin position="54"/>
        <end position="73"/>
    </location>
</feature>
<dbReference type="OrthoDB" id="9812349at2"/>
<dbReference type="RefSeq" id="WP_092676704.1">
    <property type="nucleotide sequence ID" value="NZ_FOXS01000005.1"/>
</dbReference>
<organism evidence="2 3">
    <name type="scientific">Hymenobacter arizonensis</name>
    <name type="common">Siccationidurans arizonensis</name>
    <dbReference type="NCBI Taxonomy" id="1227077"/>
    <lineage>
        <taxon>Bacteria</taxon>
        <taxon>Pseudomonadati</taxon>
        <taxon>Bacteroidota</taxon>
        <taxon>Cytophagia</taxon>
        <taxon>Cytophagales</taxon>
        <taxon>Hymenobacteraceae</taxon>
        <taxon>Hymenobacter</taxon>
    </lineage>
</organism>
<sequence>MQQYLQALRNYAVFTGRARRKEYWMFVLFNMLFAFAAAIADNIIGFSIGGLGYGYIYMLYTLAMIVPGISIGVRRLHDVGKSGWFMLILFIPLIGAIWLLVLACTEGTQGDSEYGPDPKAPAFAF</sequence>
<gene>
    <name evidence="2" type="ORF">SAMN04515668_3589</name>
</gene>
<keyword evidence="1" id="KW-1133">Transmembrane helix</keyword>